<accession>A0A5B7JF86</accession>
<protein>
    <submittedName>
        <fullName evidence="1">Uncharacterized protein</fullName>
    </submittedName>
</protein>
<keyword evidence="2" id="KW-1185">Reference proteome</keyword>
<dbReference type="Proteomes" id="UP000324222">
    <property type="component" value="Unassembled WGS sequence"/>
</dbReference>
<organism evidence="1 2">
    <name type="scientific">Portunus trituberculatus</name>
    <name type="common">Swimming crab</name>
    <name type="synonym">Neptunus trituberculatus</name>
    <dbReference type="NCBI Taxonomy" id="210409"/>
    <lineage>
        <taxon>Eukaryota</taxon>
        <taxon>Metazoa</taxon>
        <taxon>Ecdysozoa</taxon>
        <taxon>Arthropoda</taxon>
        <taxon>Crustacea</taxon>
        <taxon>Multicrustacea</taxon>
        <taxon>Malacostraca</taxon>
        <taxon>Eumalacostraca</taxon>
        <taxon>Eucarida</taxon>
        <taxon>Decapoda</taxon>
        <taxon>Pleocyemata</taxon>
        <taxon>Brachyura</taxon>
        <taxon>Eubrachyura</taxon>
        <taxon>Portunoidea</taxon>
        <taxon>Portunidae</taxon>
        <taxon>Portuninae</taxon>
        <taxon>Portunus</taxon>
    </lineage>
</organism>
<comment type="caution">
    <text evidence="1">The sequence shown here is derived from an EMBL/GenBank/DDBJ whole genome shotgun (WGS) entry which is preliminary data.</text>
</comment>
<evidence type="ECO:0000313" key="1">
    <source>
        <dbReference type="EMBL" id="MPC93255.1"/>
    </source>
</evidence>
<evidence type="ECO:0000313" key="2">
    <source>
        <dbReference type="Proteomes" id="UP000324222"/>
    </source>
</evidence>
<dbReference type="EMBL" id="VSRR010094220">
    <property type="protein sequence ID" value="MPC93255.1"/>
    <property type="molecule type" value="Genomic_DNA"/>
</dbReference>
<gene>
    <name evidence="1" type="ORF">E2C01_088379</name>
</gene>
<sequence length="77" mass="8782">MQEKSPGMSIAAGDVATPSPWYCLSQERWWRSCQPPPRRLCQDVTLKYICSHLRYSQKPPVEVTPVFKGVYAVKAIN</sequence>
<proteinExistence type="predicted"/>
<reference evidence="1 2" key="1">
    <citation type="submission" date="2019-05" db="EMBL/GenBank/DDBJ databases">
        <title>Another draft genome of Portunus trituberculatus and its Hox gene families provides insights of decapod evolution.</title>
        <authorList>
            <person name="Jeong J.-H."/>
            <person name="Song I."/>
            <person name="Kim S."/>
            <person name="Choi T."/>
            <person name="Kim D."/>
            <person name="Ryu S."/>
            <person name="Kim W."/>
        </authorList>
    </citation>
    <scope>NUCLEOTIDE SEQUENCE [LARGE SCALE GENOMIC DNA]</scope>
    <source>
        <tissue evidence="1">Muscle</tissue>
    </source>
</reference>
<name>A0A5B7JF86_PORTR</name>
<dbReference type="AlphaFoldDB" id="A0A5B7JF86"/>